<dbReference type="OrthoDB" id="14321at2759"/>
<dbReference type="EMBL" id="NBIV01000065">
    <property type="protein sequence ID" value="PXF45267.1"/>
    <property type="molecule type" value="Genomic_DNA"/>
</dbReference>
<comment type="caution">
    <text evidence="2">The sequence shown here is derived from an EMBL/GenBank/DDBJ whole genome shotgun (WGS) entry which is preliminary data.</text>
</comment>
<name>A0A2V3IU80_9FLOR</name>
<evidence type="ECO:0008006" key="4">
    <source>
        <dbReference type="Google" id="ProtNLM"/>
    </source>
</evidence>
<dbReference type="Proteomes" id="UP000247409">
    <property type="component" value="Unassembled WGS sequence"/>
</dbReference>
<reference evidence="2 3" key="1">
    <citation type="journal article" date="2018" name="Mol. Biol. Evol.">
        <title>Analysis of the draft genome of the red seaweed Gracilariopsis chorda provides insights into genome size evolution in Rhodophyta.</title>
        <authorList>
            <person name="Lee J."/>
            <person name="Yang E.C."/>
            <person name="Graf L."/>
            <person name="Yang J.H."/>
            <person name="Qiu H."/>
            <person name="Zel Zion U."/>
            <person name="Chan C.X."/>
            <person name="Stephens T.G."/>
            <person name="Weber A.P.M."/>
            <person name="Boo G.H."/>
            <person name="Boo S.M."/>
            <person name="Kim K.M."/>
            <person name="Shin Y."/>
            <person name="Jung M."/>
            <person name="Lee S.J."/>
            <person name="Yim H.S."/>
            <person name="Lee J.H."/>
            <person name="Bhattacharya D."/>
            <person name="Yoon H.S."/>
        </authorList>
    </citation>
    <scope>NUCLEOTIDE SEQUENCE [LARGE SCALE GENOMIC DNA]</scope>
    <source>
        <strain evidence="2 3">SKKU-2015</strain>
        <tissue evidence="2">Whole body</tissue>
    </source>
</reference>
<evidence type="ECO:0000313" key="3">
    <source>
        <dbReference type="Proteomes" id="UP000247409"/>
    </source>
</evidence>
<dbReference type="PANTHER" id="PTHR43224">
    <property type="entry name" value="AMIDINOTRANSFERASE"/>
    <property type="match status" value="1"/>
</dbReference>
<feature type="region of interest" description="Disordered" evidence="1">
    <location>
        <begin position="22"/>
        <end position="79"/>
    </location>
</feature>
<dbReference type="AlphaFoldDB" id="A0A2V3IU80"/>
<dbReference type="SUPFAM" id="SSF55909">
    <property type="entry name" value="Pentein"/>
    <property type="match status" value="1"/>
</dbReference>
<dbReference type="Pfam" id="PF19420">
    <property type="entry name" value="DDAH_eukar"/>
    <property type="match status" value="1"/>
</dbReference>
<keyword evidence="3" id="KW-1185">Reference proteome</keyword>
<organism evidence="2 3">
    <name type="scientific">Gracilariopsis chorda</name>
    <dbReference type="NCBI Taxonomy" id="448386"/>
    <lineage>
        <taxon>Eukaryota</taxon>
        <taxon>Rhodophyta</taxon>
        <taxon>Florideophyceae</taxon>
        <taxon>Rhodymeniophycidae</taxon>
        <taxon>Gracilariales</taxon>
        <taxon>Gracilariaceae</taxon>
        <taxon>Gracilariopsis</taxon>
    </lineage>
</organism>
<proteinExistence type="predicted"/>
<sequence>MLRAALLPRLRAALPTSFIPRRLPATRVPPRPTPVAASSAHPLSPPSTSPPTPTAPPPIPDVSPAPSTSHSLPLPGGDEHRLFHHRQHAALYSSWRALPLSPHARLHPADLISGSTAIFIGVGLETNWPAVLSALESPIFNRRKVVIVRDVFDRSEHRKTLSDYFAFVADDAVAVLRSIVKPSNNHRRFVNEFVWVNGAYKPVRTDVDVISYLHSAGFRVIPVDTTAQLARMRDGLDPIPVQQSTNHVLACAPTAFCFNENAAADNHFMHDNPAELTLSDGGAALRRKVLSEFSALHAALIDRVRGVGAHVHLFTHEDWHNTPDACFPNNTFSTHTNIETGSSCVLVLYPMKANTRRKERRLVQRLLTRGRYTHVYDLTREEEADPPRFLEGTGSLVLDRINRIAYLALSQRSDFGLARAWAKVMDYNLVPFTATDRENRPIYHTNVMMSVGTRVAVVCLECIADAKERQMVVSSLRDSGHTVVDISYDQVEHFCGNVLELESFHADQVMVMSTGAHDAFTQNQREKLLSGVERLVHADISTIEKVGGGGVRCTIAELH</sequence>
<feature type="compositionally biased region" description="Pro residues" evidence="1">
    <location>
        <begin position="43"/>
        <end position="63"/>
    </location>
</feature>
<evidence type="ECO:0000256" key="1">
    <source>
        <dbReference type="SAM" id="MobiDB-lite"/>
    </source>
</evidence>
<dbReference type="Gene3D" id="3.75.10.10">
    <property type="entry name" value="L-arginine/glycine Amidinotransferase, Chain A"/>
    <property type="match status" value="1"/>
</dbReference>
<protein>
    <recommendedName>
        <fullName evidence="4">Amidinotransferase</fullName>
    </recommendedName>
</protein>
<evidence type="ECO:0000313" key="2">
    <source>
        <dbReference type="EMBL" id="PXF45267.1"/>
    </source>
</evidence>
<dbReference type="InterPro" id="IPR014541">
    <property type="entry name" value="Amdntrnsf_FN0238"/>
</dbReference>
<accession>A0A2V3IU80</accession>
<gene>
    <name evidence="2" type="ORF">BWQ96_04966</name>
</gene>
<dbReference type="PANTHER" id="PTHR43224:SF1">
    <property type="entry name" value="AMIDINOTRANSFERASE"/>
    <property type="match status" value="1"/>
</dbReference>